<dbReference type="NCBIfam" id="TIGR00585">
    <property type="entry name" value="mutl"/>
    <property type="match status" value="1"/>
</dbReference>
<dbReference type="InterPro" id="IPR042121">
    <property type="entry name" value="MutL_C_regsub"/>
</dbReference>
<dbReference type="InterPro" id="IPR037198">
    <property type="entry name" value="MutL_C_sf"/>
</dbReference>
<dbReference type="Pfam" id="PF13589">
    <property type="entry name" value="HATPase_c_3"/>
    <property type="match status" value="1"/>
</dbReference>
<evidence type="ECO:0000256" key="3">
    <source>
        <dbReference type="ARBA" id="ARBA00023204"/>
    </source>
</evidence>
<dbReference type="SMART" id="SM00853">
    <property type="entry name" value="MutL_C"/>
    <property type="match status" value="1"/>
</dbReference>
<reference evidence="6 7" key="1">
    <citation type="journal article" date="2015" name="Genome Announc.">
        <title>Draft Genome Sequence of Filamentous Marine Cyanobacterium Lyngbya confervoides Strain BDU141951.</title>
        <authorList>
            <person name="Chandrababunaidu M.M."/>
            <person name="Sen D."/>
            <person name="Tripathy S."/>
        </authorList>
    </citation>
    <scope>NUCLEOTIDE SEQUENCE [LARGE SCALE GENOMIC DNA]</scope>
    <source>
        <strain evidence="6 7">BDU141951</strain>
    </source>
</reference>
<evidence type="ECO:0000256" key="1">
    <source>
        <dbReference type="ARBA" id="ARBA00006082"/>
    </source>
</evidence>
<dbReference type="GO" id="GO:0006281">
    <property type="term" value="P:DNA repair"/>
    <property type="evidence" value="ECO:0007669"/>
    <property type="project" value="UniProtKB-KW"/>
</dbReference>
<comment type="similarity">
    <text evidence="1">Belongs to the DNA mismatch repair MutL/HexB family.</text>
</comment>
<dbReference type="RefSeq" id="WP_166281991.1">
    <property type="nucleotide sequence ID" value="NZ_JTHE03000056.1"/>
</dbReference>
<evidence type="ECO:0000313" key="7">
    <source>
        <dbReference type="Proteomes" id="UP000031561"/>
    </source>
</evidence>
<dbReference type="SUPFAM" id="SSF118116">
    <property type="entry name" value="DNA mismatch repair protein MutL"/>
    <property type="match status" value="1"/>
</dbReference>
<feature type="domain" description="MutL C-terminal dimerisation" evidence="4">
    <location>
        <begin position="424"/>
        <end position="546"/>
    </location>
</feature>
<dbReference type="AlphaFoldDB" id="A0ABD4T4H3"/>
<dbReference type="InterPro" id="IPR014721">
    <property type="entry name" value="Ribsml_uS5_D2-typ_fold_subgr"/>
</dbReference>
<comment type="caution">
    <text evidence="6">The sequence shown here is derived from an EMBL/GenBank/DDBJ whole genome shotgun (WGS) entry which is preliminary data.</text>
</comment>
<dbReference type="Gene3D" id="3.30.1540.20">
    <property type="entry name" value="MutL, C-terminal domain, dimerisation subdomain"/>
    <property type="match status" value="1"/>
</dbReference>
<dbReference type="CDD" id="cd00782">
    <property type="entry name" value="MutL_Trans"/>
    <property type="match status" value="1"/>
</dbReference>
<dbReference type="Proteomes" id="UP000031561">
    <property type="component" value="Unassembled WGS sequence"/>
</dbReference>
<keyword evidence="6" id="KW-0378">Hydrolase</keyword>
<dbReference type="NCBIfam" id="NF000951">
    <property type="entry name" value="PRK00095.2-1"/>
    <property type="match status" value="1"/>
</dbReference>
<dbReference type="PANTHER" id="PTHR10073">
    <property type="entry name" value="DNA MISMATCH REPAIR PROTEIN MLH, PMS, MUTL"/>
    <property type="match status" value="1"/>
</dbReference>
<dbReference type="SMART" id="SM01340">
    <property type="entry name" value="DNA_mis_repair"/>
    <property type="match status" value="1"/>
</dbReference>
<evidence type="ECO:0000259" key="5">
    <source>
        <dbReference type="SMART" id="SM01340"/>
    </source>
</evidence>
<evidence type="ECO:0000256" key="2">
    <source>
        <dbReference type="ARBA" id="ARBA00022763"/>
    </source>
</evidence>
<dbReference type="GO" id="GO:0004519">
    <property type="term" value="F:endonuclease activity"/>
    <property type="evidence" value="ECO:0007669"/>
    <property type="project" value="UniProtKB-KW"/>
</dbReference>
<dbReference type="InterPro" id="IPR036890">
    <property type="entry name" value="HATPase_C_sf"/>
</dbReference>
<name>A0ABD4T4H3_9CYAN</name>
<dbReference type="InterPro" id="IPR038973">
    <property type="entry name" value="MutL/Mlh/Pms-like"/>
</dbReference>
<evidence type="ECO:0000313" key="6">
    <source>
        <dbReference type="EMBL" id="MCM1983127.1"/>
    </source>
</evidence>
<dbReference type="Pfam" id="PF01119">
    <property type="entry name" value="DNA_mis_repair"/>
    <property type="match status" value="1"/>
</dbReference>
<dbReference type="PANTHER" id="PTHR10073:SF12">
    <property type="entry name" value="DNA MISMATCH REPAIR PROTEIN MLH1"/>
    <property type="match status" value="1"/>
</dbReference>
<dbReference type="SUPFAM" id="SSF55874">
    <property type="entry name" value="ATPase domain of HSP90 chaperone/DNA topoisomerase II/histidine kinase"/>
    <property type="match status" value="1"/>
</dbReference>
<organism evidence="6 7">
    <name type="scientific">Lyngbya confervoides BDU141951</name>
    <dbReference type="NCBI Taxonomy" id="1574623"/>
    <lineage>
        <taxon>Bacteria</taxon>
        <taxon>Bacillati</taxon>
        <taxon>Cyanobacteriota</taxon>
        <taxon>Cyanophyceae</taxon>
        <taxon>Oscillatoriophycideae</taxon>
        <taxon>Oscillatoriales</taxon>
        <taxon>Microcoleaceae</taxon>
        <taxon>Lyngbya</taxon>
    </lineage>
</organism>
<keyword evidence="3" id="KW-0234">DNA repair</keyword>
<sequence length="607" mass="67995">MELSIQPIQADLVHRIAAGEVIDSLAAVVRELIDNAIDAAANRLSLTLWPQDWAVQLADNGMGLTHADLAAAATAHSTSKLATLEQISTLGFRGEALHSMARLGSLQITSRLQSQATGWRATYDDQGYVKTLDPAALAPGTVVQVGQLFASWPARRAALPNTNQQLRSIQSLVYDYALCHPHITWQVWKGHHPWFQLAATSRTETMVSQVLKSVHPTALRSRRRIMAGLEAPHGEPTPEHPFQNTLEVVVGLPDQCHRHRPDWLRTAVNGRCVKITETSRTSALLQPLEQTILQAFRQTLPRHRYPLCFAHFHLNPEYIDWNRTPSKTAIYLRDLDHWRSQLLETIQGLLQFSGQEIGQYGPKPLSQLVRSAEGRGRYHLDELARSTPPPRATSSQLSISPPHFEGGRVSLCDPLPQSSLRLKAIAQVQKTYILAEHGAGIWLVEQHIAHERILYEDLQRSLNLVALASPLRLSHLSEPQVERLAHLGLAVEPFGPNSWILRSLPQQLLHRSDRQDILLEMSLTPNLEAALATVACRSALRNGTELSLSQMQTLLDHWQQTQNPRTCPHGRPIYLALDEPALARFFRRNWTSAPSSKPSNTHHFTRK</sequence>
<dbReference type="InterPro" id="IPR020568">
    <property type="entry name" value="Ribosomal_Su5_D2-typ_SF"/>
</dbReference>
<keyword evidence="2" id="KW-0227">DNA damage</keyword>
<keyword evidence="7" id="KW-1185">Reference proteome</keyword>
<dbReference type="Gene3D" id="3.30.230.10">
    <property type="match status" value="1"/>
</dbReference>
<accession>A0ABD4T4H3</accession>
<dbReference type="InterPro" id="IPR002099">
    <property type="entry name" value="MutL/Mlh/PMS"/>
</dbReference>
<dbReference type="InterPro" id="IPR013507">
    <property type="entry name" value="DNA_mismatch_S5_2-like"/>
</dbReference>
<dbReference type="Gene3D" id="3.30.1370.100">
    <property type="entry name" value="MutL, C-terminal domain, regulatory subdomain"/>
    <property type="match status" value="1"/>
</dbReference>
<keyword evidence="6" id="KW-0255">Endonuclease</keyword>
<dbReference type="InterPro" id="IPR014762">
    <property type="entry name" value="DNA_mismatch_repair_CS"/>
</dbReference>
<dbReference type="Gene3D" id="3.30.565.10">
    <property type="entry name" value="Histidine kinase-like ATPase, C-terminal domain"/>
    <property type="match status" value="1"/>
</dbReference>
<dbReference type="InterPro" id="IPR014790">
    <property type="entry name" value="MutL_C"/>
</dbReference>
<dbReference type="EMBL" id="JTHE03000056">
    <property type="protein sequence ID" value="MCM1983127.1"/>
    <property type="molecule type" value="Genomic_DNA"/>
</dbReference>
<protein>
    <submittedName>
        <fullName evidence="6">DNA mismatch repair endonuclease MutL</fullName>
    </submittedName>
</protein>
<keyword evidence="6" id="KW-0540">Nuclease</keyword>
<dbReference type="PROSITE" id="PS00058">
    <property type="entry name" value="DNA_MISMATCH_REPAIR_1"/>
    <property type="match status" value="1"/>
</dbReference>
<dbReference type="Pfam" id="PF08676">
    <property type="entry name" value="MutL_C"/>
    <property type="match status" value="1"/>
</dbReference>
<evidence type="ECO:0000259" key="4">
    <source>
        <dbReference type="SMART" id="SM00853"/>
    </source>
</evidence>
<dbReference type="FunFam" id="3.30.565.10:FF:000003">
    <property type="entry name" value="DNA mismatch repair endonuclease MutL"/>
    <property type="match status" value="1"/>
</dbReference>
<dbReference type="SUPFAM" id="SSF54211">
    <property type="entry name" value="Ribosomal protein S5 domain 2-like"/>
    <property type="match status" value="1"/>
</dbReference>
<gene>
    <name evidence="6" type="primary">mutL</name>
    <name evidence="6" type="ORF">QQ91_0009855</name>
</gene>
<feature type="domain" description="DNA mismatch repair protein S5" evidence="5">
    <location>
        <begin position="211"/>
        <end position="351"/>
    </location>
</feature>
<proteinExistence type="inferred from homology"/>
<dbReference type="InterPro" id="IPR042120">
    <property type="entry name" value="MutL_C_dimsub"/>
</dbReference>